<dbReference type="InterPro" id="IPR004017">
    <property type="entry name" value="Cys_rich_dom"/>
</dbReference>
<evidence type="ECO:0000256" key="1">
    <source>
        <dbReference type="ARBA" id="ARBA00023002"/>
    </source>
</evidence>
<dbReference type="PANTHER" id="PTHR42947">
    <property type="entry name" value="COB--COM HETERODISULFIDE REDUCTASE SUBUNIT B 1"/>
    <property type="match status" value="1"/>
</dbReference>
<dbReference type="Proteomes" id="UP000183253">
    <property type="component" value="Unassembled WGS sequence"/>
</dbReference>
<dbReference type="EMBL" id="FNRI01000006">
    <property type="protein sequence ID" value="SEA80269.1"/>
    <property type="molecule type" value="Genomic_DNA"/>
</dbReference>
<keyword evidence="1" id="KW-0560">Oxidoreductase</keyword>
<dbReference type="OrthoDB" id="9777685at2"/>
<proteinExistence type="predicted"/>
<dbReference type="Pfam" id="PF02754">
    <property type="entry name" value="CCG"/>
    <property type="match status" value="1"/>
</dbReference>
<name>A0A1H4E669_9BACT</name>
<gene>
    <name evidence="3" type="ORF">SAMN05444145_106194</name>
</gene>
<reference evidence="3 4" key="1">
    <citation type="submission" date="2016-10" db="EMBL/GenBank/DDBJ databases">
        <authorList>
            <person name="de Groot N.N."/>
        </authorList>
    </citation>
    <scope>NUCLEOTIDE SEQUENCE [LARGE SCALE GENOMIC DNA]</scope>
    <source>
        <strain evidence="3 4">DSM 25383</strain>
    </source>
</reference>
<dbReference type="PANTHER" id="PTHR42947:SF1">
    <property type="entry name" value="COB--COM HETERODISULFIDE REDUCTASE SUBUNIT B 1"/>
    <property type="match status" value="1"/>
</dbReference>
<organism evidence="3 4">
    <name type="scientific">Alistipes timonensis JC136</name>
    <dbReference type="NCBI Taxonomy" id="1033731"/>
    <lineage>
        <taxon>Bacteria</taxon>
        <taxon>Pseudomonadati</taxon>
        <taxon>Bacteroidota</taxon>
        <taxon>Bacteroidia</taxon>
        <taxon>Bacteroidales</taxon>
        <taxon>Rikenellaceae</taxon>
        <taxon>Alistipes</taxon>
    </lineage>
</organism>
<sequence length="363" mass="41137">MTMKRKSWQDYQKEIADDHYYYARSCIRQNFFPGSEKFFIDMLRNDLGKDLTDDPLHSSCTGIGYHSDIVPLETIMTVVARQFALMTEAGYENLVSSCITSFGVYSEILATWHEFPETEEKARENLYKATKREFRKPASLAHTSDVVFHFREEIAARAKKRLVNAVTGEPLKVVEHIGCHYAKIFPKSGIGGSEFPYVLAGMVESWGGECVDYPERRHCCGFGFRNYLVQANRGYSIANSHKKLESMAPYKPDFIVANCPGCAMFLDKWQYTIAEMEGTTYGQNGHGIPVLTYEEMAGLVLGYDPWELGMQMHQVDVEPLLDKMGVEYDPAAKYLGRNGKYIGKPASAVVNCCPTDTIYDIRE</sequence>
<keyword evidence="4" id="KW-1185">Reference proteome</keyword>
<dbReference type="AlphaFoldDB" id="A0A1H4E669"/>
<evidence type="ECO:0000313" key="4">
    <source>
        <dbReference type="Proteomes" id="UP000183253"/>
    </source>
</evidence>
<dbReference type="GO" id="GO:0016491">
    <property type="term" value="F:oxidoreductase activity"/>
    <property type="evidence" value="ECO:0007669"/>
    <property type="project" value="UniProtKB-KW"/>
</dbReference>
<dbReference type="InterPro" id="IPR051278">
    <property type="entry name" value="HdrB/HdrD_reductase"/>
</dbReference>
<accession>A0A1H4E669</accession>
<feature type="domain" description="Cysteine-rich" evidence="2">
    <location>
        <begin position="175"/>
        <end position="267"/>
    </location>
</feature>
<dbReference type="RefSeq" id="WP_010266385.1">
    <property type="nucleotide sequence ID" value="NZ_CAEG01000021.1"/>
</dbReference>
<evidence type="ECO:0000259" key="2">
    <source>
        <dbReference type="Pfam" id="PF02754"/>
    </source>
</evidence>
<dbReference type="STRING" id="1033731.SAMN05444145_106194"/>
<protein>
    <submittedName>
        <fullName evidence="3">Heterodisulfide reductase subunit B</fullName>
    </submittedName>
</protein>
<evidence type="ECO:0000313" key="3">
    <source>
        <dbReference type="EMBL" id="SEA80269.1"/>
    </source>
</evidence>